<accession>A0A1I8PAY9</accession>
<dbReference type="PANTHER" id="PTHR47117">
    <property type="entry name" value="STAR-RELATED LIPID TRANSFER PROTEIN 9"/>
    <property type="match status" value="1"/>
</dbReference>
<proteinExistence type="inferred from homology"/>
<keyword evidence="2" id="KW-0963">Cytoplasm</keyword>
<dbReference type="Gene3D" id="3.40.850.10">
    <property type="entry name" value="Kinesin motor domain"/>
    <property type="match status" value="1"/>
</dbReference>
<keyword evidence="4 9" id="KW-0547">Nucleotide-binding</keyword>
<feature type="domain" description="Kinesin motor" evidence="12">
    <location>
        <begin position="117"/>
        <end position="493"/>
    </location>
</feature>
<evidence type="ECO:0008006" key="15">
    <source>
        <dbReference type="Google" id="ProtNLM"/>
    </source>
</evidence>
<keyword evidence="3" id="KW-0493">Microtubule</keyword>
<keyword evidence="14" id="KW-1185">Reference proteome</keyword>
<evidence type="ECO:0000256" key="2">
    <source>
        <dbReference type="ARBA" id="ARBA00022490"/>
    </source>
</evidence>
<feature type="domain" description="FHA" evidence="11">
    <location>
        <begin position="632"/>
        <end position="692"/>
    </location>
</feature>
<dbReference type="OrthoDB" id="3176171at2759"/>
<dbReference type="PRINTS" id="PR00380">
    <property type="entry name" value="KINESINHEAVY"/>
</dbReference>
<dbReference type="PANTHER" id="PTHR47117:SF5">
    <property type="entry name" value="KINESIN-LIKE PROTEIN KIF14"/>
    <property type="match status" value="1"/>
</dbReference>
<dbReference type="Pfam" id="PF00225">
    <property type="entry name" value="Kinesin"/>
    <property type="match status" value="1"/>
</dbReference>
<evidence type="ECO:0000256" key="1">
    <source>
        <dbReference type="ARBA" id="ARBA00004245"/>
    </source>
</evidence>
<dbReference type="SMART" id="SM00240">
    <property type="entry name" value="FHA"/>
    <property type="match status" value="1"/>
</dbReference>
<dbReference type="InterPro" id="IPR027417">
    <property type="entry name" value="P-loop_NTPase"/>
</dbReference>
<name>A0A1I8PAY9_STOCA</name>
<organism evidence="13 14">
    <name type="scientific">Stomoxys calcitrans</name>
    <name type="common">Stable fly</name>
    <name type="synonym">Conops calcitrans</name>
    <dbReference type="NCBI Taxonomy" id="35570"/>
    <lineage>
        <taxon>Eukaryota</taxon>
        <taxon>Metazoa</taxon>
        <taxon>Ecdysozoa</taxon>
        <taxon>Arthropoda</taxon>
        <taxon>Hexapoda</taxon>
        <taxon>Insecta</taxon>
        <taxon>Pterygota</taxon>
        <taxon>Neoptera</taxon>
        <taxon>Endopterygota</taxon>
        <taxon>Diptera</taxon>
        <taxon>Brachycera</taxon>
        <taxon>Muscomorpha</taxon>
        <taxon>Muscoidea</taxon>
        <taxon>Muscidae</taxon>
        <taxon>Stomoxys</taxon>
    </lineage>
</organism>
<dbReference type="InterPro" id="IPR001752">
    <property type="entry name" value="Kinesin_motor_dom"/>
</dbReference>
<keyword evidence="6 10" id="KW-0175">Coiled coil</keyword>
<dbReference type="GO" id="GO:0003777">
    <property type="term" value="F:microtubule motor activity"/>
    <property type="evidence" value="ECO:0007669"/>
    <property type="project" value="InterPro"/>
</dbReference>
<gene>
    <name evidence="13" type="primary">106096211</name>
</gene>
<dbReference type="PROSITE" id="PS00411">
    <property type="entry name" value="KINESIN_MOTOR_1"/>
    <property type="match status" value="1"/>
</dbReference>
<keyword evidence="7 9" id="KW-0505">Motor protein</keyword>
<sequence>MSRCFNGVIIALFQEIEITLKINENKYPKCVKKESTFTIANELCRKRANNGSDYSNKDGFNSPSVVKKTPSANACYTPSSLYRNVNTKYKCQRALNLEDTPLSKNSKVDQSNLDDDRLTVAVRVRPLNSKECQQARVKNVTKVNGNELTILMGTSADASCAVNHTFEYDQVFYSCDPEAKNFATQEDVYKGTAKPLIQRAFEGYNACLFAYGQTGSGKSYSMMGVETFLDPSSENGLHAEAGIIPRYCYDLFRHRDRNKGRYQVEIEVSFFEIYNEKIHDLLFVDQSEYNSNNGMKQQPASRGERKALKVREHPMWGPYVVDLSVHPVDSYEALRNWLILGNSQRASAATGLNDKSSRSHSIFNIMVSVSDVESNYSKDGQSYHSRKSKISLVDLAGSERTTNCSGERKKEGVMINKSLLTLGKVISALSNEKTSSGGGKTFVPYRESALTWLLRENLGGNSKTVMLATISPASNHIDDTLATLRYACQASRIVNRVKVNESQHDKTIRELRAEVERLKSLHYEYERKKRLSENMNSVPKAIIEKFAVNEAEMANLKEQLSEREKELQQAQKSWMDRLREAEDLRKTELLHLSRKGLTLQLFRDQKQACLVNLTEDPMLSETLFYLLPPGCVTIGRKRSTNNGIQPDIILDGPLIAHNHCTIENINGVLYVTPESKDFETYRNGELVSKRTQINHGDRLVFGGSHFYRVCNPQNTDKGCNELFDFRYACHEMLEKREEKIRLELENEKRLALSKIEADRYEYERSLKECREQIDLKKLVLKCDEEILDSERKINAEKAKKLSFADITPLKATSNMDNSNLLNEINSIMKTPSKVSRHKIQKMVHEANEHCMTHNLQLEFRLCYKTDEFGVMYLQIVISDMERNLEAEWPIARLQLWLNTMREQNIENPRDIFKFIDIEWKAVDAEHKSSEKFINDTPEKITLRKSNRSLSGDNKNVDSPEKFTLRKSNRRFTGENQTRNEITSPAYEGKNFETVAMSYLHEIENSAERLRDLCTTHQNRLNSKNYEASAEVRESLRRVTSSMKCIFTFLGKDCP</sequence>
<dbReference type="FunFam" id="2.60.200.20:FF:000050">
    <property type="entry name" value="Kinesin-like protein, KLP38B"/>
    <property type="match status" value="1"/>
</dbReference>
<dbReference type="SUPFAM" id="SSF49879">
    <property type="entry name" value="SMAD/FHA domain"/>
    <property type="match status" value="1"/>
</dbReference>
<dbReference type="PROSITE" id="PS50006">
    <property type="entry name" value="FHA_DOMAIN"/>
    <property type="match status" value="1"/>
</dbReference>
<dbReference type="FunFam" id="3.40.850.10:FF:000042">
    <property type="entry name" value="Kinesin family member 14"/>
    <property type="match status" value="1"/>
</dbReference>
<evidence type="ECO:0000256" key="10">
    <source>
        <dbReference type="SAM" id="Coils"/>
    </source>
</evidence>
<dbReference type="Gene3D" id="2.60.200.20">
    <property type="match status" value="1"/>
</dbReference>
<evidence type="ECO:0000256" key="3">
    <source>
        <dbReference type="ARBA" id="ARBA00022701"/>
    </source>
</evidence>
<evidence type="ECO:0000259" key="12">
    <source>
        <dbReference type="PROSITE" id="PS50067"/>
    </source>
</evidence>
<dbReference type="InterPro" id="IPR008984">
    <property type="entry name" value="SMAD_FHA_dom_sf"/>
</dbReference>
<dbReference type="EnsemblMetazoa" id="SCAU006434-RA">
    <property type="protein sequence ID" value="SCAU006434-PA"/>
    <property type="gene ID" value="SCAU006434"/>
</dbReference>
<evidence type="ECO:0000313" key="13">
    <source>
        <dbReference type="EnsemblMetazoa" id="SCAU006434-PA"/>
    </source>
</evidence>
<dbReference type="Pfam" id="PF00498">
    <property type="entry name" value="FHA"/>
    <property type="match status" value="1"/>
</dbReference>
<dbReference type="SMART" id="SM00129">
    <property type="entry name" value="KISc"/>
    <property type="match status" value="1"/>
</dbReference>
<evidence type="ECO:0000256" key="5">
    <source>
        <dbReference type="ARBA" id="ARBA00022840"/>
    </source>
</evidence>
<protein>
    <recommendedName>
        <fullName evidence="15">Kinesin motor domain-containing protein</fullName>
    </recommendedName>
</protein>
<evidence type="ECO:0000256" key="9">
    <source>
        <dbReference type="PROSITE-ProRule" id="PRU00283"/>
    </source>
</evidence>
<evidence type="ECO:0000259" key="11">
    <source>
        <dbReference type="PROSITE" id="PS50006"/>
    </source>
</evidence>
<dbReference type="InterPro" id="IPR032405">
    <property type="entry name" value="Kinesin_assoc"/>
</dbReference>
<evidence type="ECO:0000256" key="6">
    <source>
        <dbReference type="ARBA" id="ARBA00023054"/>
    </source>
</evidence>
<dbReference type="Pfam" id="PF16183">
    <property type="entry name" value="Kinesin_assoc"/>
    <property type="match status" value="1"/>
</dbReference>
<feature type="coiled-coil region" evidence="10">
    <location>
        <begin position="730"/>
        <end position="772"/>
    </location>
</feature>
<comment type="similarity">
    <text evidence="9">Belongs to the TRAFAC class myosin-kinesin ATPase superfamily. Kinesin family.</text>
</comment>
<dbReference type="SUPFAM" id="SSF52540">
    <property type="entry name" value="P-loop containing nucleoside triphosphate hydrolases"/>
    <property type="match status" value="1"/>
</dbReference>
<keyword evidence="8" id="KW-0206">Cytoskeleton</keyword>
<feature type="binding site" evidence="9">
    <location>
        <begin position="212"/>
        <end position="219"/>
    </location>
    <ligand>
        <name>ATP</name>
        <dbReference type="ChEBI" id="CHEBI:30616"/>
    </ligand>
</feature>
<evidence type="ECO:0000256" key="7">
    <source>
        <dbReference type="ARBA" id="ARBA00023175"/>
    </source>
</evidence>
<dbReference type="PROSITE" id="PS50067">
    <property type="entry name" value="KINESIN_MOTOR_2"/>
    <property type="match status" value="1"/>
</dbReference>
<feature type="coiled-coil region" evidence="10">
    <location>
        <begin position="501"/>
        <end position="584"/>
    </location>
</feature>
<comment type="subcellular location">
    <subcellularLocation>
        <location evidence="1">Cytoplasm</location>
        <location evidence="1">Cytoskeleton</location>
    </subcellularLocation>
</comment>
<dbReference type="KEGG" id="scac:106096211"/>
<dbReference type="GO" id="GO:0005874">
    <property type="term" value="C:microtubule"/>
    <property type="evidence" value="ECO:0007669"/>
    <property type="project" value="UniProtKB-KW"/>
</dbReference>
<dbReference type="InterPro" id="IPR019821">
    <property type="entry name" value="Kinesin_motor_CS"/>
</dbReference>
<dbReference type="GO" id="GO:0007018">
    <property type="term" value="P:microtubule-based movement"/>
    <property type="evidence" value="ECO:0007669"/>
    <property type="project" value="InterPro"/>
</dbReference>
<dbReference type="InterPro" id="IPR036961">
    <property type="entry name" value="Kinesin_motor_dom_sf"/>
</dbReference>
<dbReference type="InterPro" id="IPR000253">
    <property type="entry name" value="FHA_dom"/>
</dbReference>
<evidence type="ECO:0000256" key="8">
    <source>
        <dbReference type="ARBA" id="ARBA00023212"/>
    </source>
</evidence>
<dbReference type="Proteomes" id="UP000095300">
    <property type="component" value="Unassembled WGS sequence"/>
</dbReference>
<dbReference type="STRING" id="35570.A0A1I8PAY9"/>
<evidence type="ECO:0000313" key="14">
    <source>
        <dbReference type="Proteomes" id="UP000095300"/>
    </source>
</evidence>
<dbReference type="GO" id="GO:0008017">
    <property type="term" value="F:microtubule binding"/>
    <property type="evidence" value="ECO:0007669"/>
    <property type="project" value="InterPro"/>
</dbReference>
<keyword evidence="5 9" id="KW-0067">ATP-binding</keyword>
<evidence type="ECO:0000256" key="4">
    <source>
        <dbReference type="ARBA" id="ARBA00022741"/>
    </source>
</evidence>
<reference evidence="13" key="1">
    <citation type="submission" date="2020-05" db="UniProtKB">
        <authorList>
            <consortium name="EnsemblMetazoa"/>
        </authorList>
    </citation>
    <scope>IDENTIFICATION</scope>
    <source>
        <strain evidence="13">USDA</strain>
    </source>
</reference>
<dbReference type="VEuPathDB" id="VectorBase:SCAU006434"/>
<dbReference type="AlphaFoldDB" id="A0A1I8PAY9"/>
<dbReference type="GO" id="GO:0005524">
    <property type="term" value="F:ATP binding"/>
    <property type="evidence" value="ECO:0007669"/>
    <property type="project" value="UniProtKB-UniRule"/>
</dbReference>